<dbReference type="OrthoDB" id="7307807at2"/>
<sequence length="63" mass="6805">MANSQTARRASASAASDRTMVWIPLPEAMGMCAVTDGPTPDAPVGRLWAQMRGTWLKARSRTD</sequence>
<evidence type="ECO:0000313" key="2">
    <source>
        <dbReference type="Proteomes" id="UP000225379"/>
    </source>
</evidence>
<protein>
    <submittedName>
        <fullName evidence="1">Uncharacterized protein</fullName>
    </submittedName>
</protein>
<comment type="caution">
    <text evidence="1">The sequence shown here is derived from an EMBL/GenBank/DDBJ whole genome shotgun (WGS) entry which is preliminary data.</text>
</comment>
<dbReference type="RefSeq" id="WP_098734926.1">
    <property type="nucleotide sequence ID" value="NZ_PDKW01000037.1"/>
</dbReference>
<accession>A0A2B8BME6</accession>
<keyword evidence="2" id="KW-1185">Reference proteome</keyword>
<evidence type="ECO:0000313" key="1">
    <source>
        <dbReference type="EMBL" id="PGH58930.1"/>
    </source>
</evidence>
<organism evidence="1 2">
    <name type="scientific">Azospirillum palustre</name>
    <dbReference type="NCBI Taxonomy" id="2044885"/>
    <lineage>
        <taxon>Bacteria</taxon>
        <taxon>Pseudomonadati</taxon>
        <taxon>Pseudomonadota</taxon>
        <taxon>Alphaproteobacteria</taxon>
        <taxon>Rhodospirillales</taxon>
        <taxon>Azospirillaceae</taxon>
        <taxon>Azospirillum</taxon>
    </lineage>
</organism>
<gene>
    <name evidence="1" type="ORF">CRT60_02740</name>
</gene>
<name>A0A2B8BME6_9PROT</name>
<dbReference type="Proteomes" id="UP000225379">
    <property type="component" value="Unassembled WGS sequence"/>
</dbReference>
<proteinExistence type="predicted"/>
<reference evidence="2" key="1">
    <citation type="submission" date="2017-10" db="EMBL/GenBank/DDBJ databases">
        <authorList>
            <person name="Kravchenko I.K."/>
            <person name="Grouzdev D.S."/>
        </authorList>
    </citation>
    <scope>NUCLEOTIDE SEQUENCE [LARGE SCALE GENOMIC DNA]</scope>
    <source>
        <strain evidence="2">B2</strain>
    </source>
</reference>
<dbReference type="EMBL" id="PDKW01000037">
    <property type="protein sequence ID" value="PGH58930.1"/>
    <property type="molecule type" value="Genomic_DNA"/>
</dbReference>
<dbReference type="AlphaFoldDB" id="A0A2B8BME6"/>